<dbReference type="GO" id="GO:0022625">
    <property type="term" value="C:cytosolic large ribosomal subunit"/>
    <property type="evidence" value="ECO:0007669"/>
    <property type="project" value="TreeGrafter"/>
</dbReference>
<keyword evidence="9" id="KW-1185">Reference proteome</keyword>
<evidence type="ECO:0000256" key="2">
    <source>
        <dbReference type="ARBA" id="ARBA00022980"/>
    </source>
</evidence>
<comment type="subunit">
    <text evidence="4">Part of the 50S ribosomal subunit.</text>
</comment>
<dbReference type="InterPro" id="IPR021131">
    <property type="entry name" value="Ribosomal_uL15/eL18"/>
</dbReference>
<dbReference type="RefSeq" id="WP_093751663.1">
    <property type="nucleotide sequence ID" value="NZ_BSYN01000011.1"/>
</dbReference>
<dbReference type="GO" id="GO:0003735">
    <property type="term" value="F:structural constituent of ribosome"/>
    <property type="evidence" value="ECO:0007669"/>
    <property type="project" value="InterPro"/>
</dbReference>
<keyword evidence="2 4" id="KW-0689">Ribosomal protein</keyword>
<evidence type="ECO:0000256" key="3">
    <source>
        <dbReference type="ARBA" id="ARBA00023274"/>
    </source>
</evidence>
<dbReference type="InterPro" id="IPR030878">
    <property type="entry name" value="Ribosomal_uL15"/>
</dbReference>
<accession>A0A1H2VL01</accession>
<proteinExistence type="inferred from homology"/>
<dbReference type="GO" id="GO:0019843">
    <property type="term" value="F:rRNA binding"/>
    <property type="evidence" value="ECO:0007669"/>
    <property type="project" value="UniProtKB-UniRule"/>
</dbReference>
<gene>
    <name evidence="4" type="primary">rplO</name>
    <name evidence="8" type="ORF">SAMN05660923_01137</name>
</gene>
<evidence type="ECO:0000256" key="1">
    <source>
        <dbReference type="ARBA" id="ARBA00007320"/>
    </source>
</evidence>
<comment type="similarity">
    <text evidence="1 4 5">Belongs to the universal ribosomal protein uL15 family.</text>
</comment>
<feature type="compositionally biased region" description="Gly residues" evidence="6">
    <location>
        <begin position="42"/>
        <end position="52"/>
    </location>
</feature>
<dbReference type="OrthoDB" id="9810293at2"/>
<dbReference type="InterPro" id="IPR001196">
    <property type="entry name" value="Ribosomal_uL15_CS"/>
</dbReference>
<keyword evidence="3 4" id="KW-0687">Ribonucleoprotein</keyword>
<reference evidence="8 9" key="1">
    <citation type="submission" date="2016-10" db="EMBL/GenBank/DDBJ databases">
        <authorList>
            <person name="de Groot N.N."/>
        </authorList>
    </citation>
    <scope>NUCLEOTIDE SEQUENCE [LARGE SCALE GENOMIC DNA]</scope>
    <source>
        <strain evidence="8 9">DSM 23310</strain>
    </source>
</reference>
<dbReference type="NCBIfam" id="TIGR01071">
    <property type="entry name" value="rplO_bact"/>
    <property type="match status" value="1"/>
</dbReference>
<evidence type="ECO:0000256" key="4">
    <source>
        <dbReference type="HAMAP-Rule" id="MF_01341"/>
    </source>
</evidence>
<keyword evidence="4" id="KW-0694">RNA-binding</keyword>
<evidence type="ECO:0000256" key="5">
    <source>
        <dbReference type="RuleBase" id="RU003888"/>
    </source>
</evidence>
<dbReference type="EMBL" id="FNNG01000003">
    <property type="protein sequence ID" value="SDW68967.1"/>
    <property type="molecule type" value="Genomic_DNA"/>
</dbReference>
<evidence type="ECO:0000259" key="7">
    <source>
        <dbReference type="Pfam" id="PF00828"/>
    </source>
</evidence>
<comment type="function">
    <text evidence="4">Binds to the 23S rRNA.</text>
</comment>
<evidence type="ECO:0000313" key="8">
    <source>
        <dbReference type="EMBL" id="SDW68967.1"/>
    </source>
</evidence>
<evidence type="ECO:0000313" key="9">
    <source>
        <dbReference type="Proteomes" id="UP000198828"/>
    </source>
</evidence>
<feature type="domain" description="Large ribosomal subunit protein uL15/eL18" evidence="7">
    <location>
        <begin position="77"/>
        <end position="146"/>
    </location>
</feature>
<name>A0A1H2VL01_9FIRM</name>
<dbReference type="PROSITE" id="PS00475">
    <property type="entry name" value="RIBOSOMAL_L15"/>
    <property type="match status" value="1"/>
</dbReference>
<keyword evidence="4" id="KW-0699">rRNA-binding</keyword>
<sequence>MKLHELRPSAGGTKKRKRVGRGTSSGHGKTSGRGHKGQKARSGGGTRPGFEGGQMPLIRRLPKRGFTNIFAKEYAIINVEDLNRFEENTVVTPELLIANGVVKRGKAIDGVKVLGDGEINKKLTVKAHKFSKTAAEKIEAAGGKVEVI</sequence>
<feature type="compositionally biased region" description="Basic residues" evidence="6">
    <location>
        <begin position="30"/>
        <end position="39"/>
    </location>
</feature>
<dbReference type="GO" id="GO:0006412">
    <property type="term" value="P:translation"/>
    <property type="evidence" value="ECO:0007669"/>
    <property type="project" value="UniProtKB-UniRule"/>
</dbReference>
<dbReference type="SUPFAM" id="SSF52080">
    <property type="entry name" value="Ribosomal proteins L15p and L18e"/>
    <property type="match status" value="1"/>
</dbReference>
<evidence type="ECO:0000256" key="6">
    <source>
        <dbReference type="SAM" id="MobiDB-lite"/>
    </source>
</evidence>
<dbReference type="Gene3D" id="3.100.10.10">
    <property type="match status" value="1"/>
</dbReference>
<dbReference type="PANTHER" id="PTHR12934:SF11">
    <property type="entry name" value="LARGE RIBOSOMAL SUBUNIT PROTEIN UL15M"/>
    <property type="match status" value="1"/>
</dbReference>
<dbReference type="InterPro" id="IPR036227">
    <property type="entry name" value="Ribosomal_uL15/eL18_sf"/>
</dbReference>
<dbReference type="HAMAP" id="MF_01341">
    <property type="entry name" value="Ribosomal_uL15"/>
    <property type="match status" value="1"/>
</dbReference>
<feature type="region of interest" description="Disordered" evidence="6">
    <location>
        <begin position="1"/>
        <end position="57"/>
    </location>
</feature>
<dbReference type="Proteomes" id="UP000198828">
    <property type="component" value="Unassembled WGS sequence"/>
</dbReference>
<dbReference type="InterPro" id="IPR005749">
    <property type="entry name" value="Ribosomal_uL15_bac-type"/>
</dbReference>
<dbReference type="Pfam" id="PF00828">
    <property type="entry name" value="Ribosomal_L27A"/>
    <property type="match status" value="1"/>
</dbReference>
<dbReference type="PANTHER" id="PTHR12934">
    <property type="entry name" value="50S RIBOSOMAL PROTEIN L15"/>
    <property type="match status" value="1"/>
</dbReference>
<dbReference type="AlphaFoldDB" id="A0A1H2VL01"/>
<protein>
    <recommendedName>
        <fullName evidence="4">Large ribosomal subunit protein uL15</fullName>
    </recommendedName>
</protein>
<organism evidence="8 9">
    <name type="scientific">Tepidimicrobium xylanilyticum</name>
    <dbReference type="NCBI Taxonomy" id="1123352"/>
    <lineage>
        <taxon>Bacteria</taxon>
        <taxon>Bacillati</taxon>
        <taxon>Bacillota</taxon>
        <taxon>Tissierellia</taxon>
        <taxon>Tissierellales</taxon>
        <taxon>Tepidimicrobiaceae</taxon>
        <taxon>Tepidimicrobium</taxon>
    </lineage>
</organism>